<comment type="similarity">
    <text evidence="2">Belongs to the AAA ATPase family. BCS1 subfamily.</text>
</comment>
<name>A0A8H4BHE9_MUCCL</name>
<dbReference type="InterPro" id="IPR003593">
    <property type="entry name" value="AAA+_ATPase"/>
</dbReference>
<evidence type="ECO:0000256" key="5">
    <source>
        <dbReference type="SAM" id="Phobius"/>
    </source>
</evidence>
<gene>
    <name evidence="8" type="ORF">FB192DRAFT_1458119</name>
</gene>
<dbReference type="Pfam" id="PF08740">
    <property type="entry name" value="BCS1_N"/>
    <property type="match status" value="1"/>
</dbReference>
<dbReference type="AlphaFoldDB" id="A0A8H4BHE9"/>
<evidence type="ECO:0000313" key="9">
    <source>
        <dbReference type="Proteomes" id="UP000469890"/>
    </source>
</evidence>
<dbReference type="Gene3D" id="3.40.50.300">
    <property type="entry name" value="P-loop containing nucleotide triphosphate hydrolases"/>
    <property type="match status" value="1"/>
</dbReference>
<evidence type="ECO:0000313" key="8">
    <source>
        <dbReference type="EMBL" id="KAF1802164.1"/>
    </source>
</evidence>
<sequence>MLASYFWHRFLDVFEAISHESFWLHLLGERTLSILKRYAGNDTILFYLFLSFIPAISQGTHGLYGYLKRVKEELFYVSVVIGDNELIFTPVDEYVTKHFQGIHRLRHVRGKTGFTDPVDQMQQQRNNFAGRRQQNETDNVPIVDLIPEKYREFTIQHKGHLIYINRKDEAPSSENVKSPFLNVASMKTDTIEIKMRSRDLPKLKSFIQDWVDEYYDSRKNKLIIYKCSFSGHGWDDDRQWKEHGHRKIRSFNSVVLKKGEQDRVLNDILTFKESKEWYNDRGIPYRRGYLLHGPPGTGKTSFIQSLASKVKMNVAILNLSGAANDDSLSSALTRVPKSCILVIEDIDHYQFDEGLPERKDDIKTYNKNNSISVSGILNAIDGIASLKESIIFMTCNDMNRIPPALIRPGRIDVKLHMGYLDDYQAKLIFWRFFCMEEKETSLEDMPTAKYPTLSTSVNELIRRMRDEAHRVSLKRGIQLEISPAELISYFLFHALKFKLSTQPQHLDLCCQSLLDHLPDFIDSVAADREQAIEHTNKKATKLQQAQAHAESHSSNAQDIHHTRAMDAAKIPTPPTSPAAEKMAASDVDKGSVDEQQDTKNQGATQ</sequence>
<evidence type="ECO:0000256" key="2">
    <source>
        <dbReference type="ARBA" id="ARBA00007448"/>
    </source>
</evidence>
<dbReference type="Proteomes" id="UP000469890">
    <property type="component" value="Unassembled WGS sequence"/>
</dbReference>
<comment type="subcellular location">
    <subcellularLocation>
        <location evidence="1">Mitochondrion inner membrane</location>
        <topology evidence="1">Single-pass membrane protein</topology>
    </subcellularLocation>
</comment>
<keyword evidence="5" id="KW-1133">Transmembrane helix</keyword>
<evidence type="ECO:0000259" key="7">
    <source>
        <dbReference type="SMART" id="SM01024"/>
    </source>
</evidence>
<dbReference type="SMART" id="SM01024">
    <property type="entry name" value="BCS1_N"/>
    <property type="match status" value="1"/>
</dbReference>
<evidence type="ECO:0000259" key="6">
    <source>
        <dbReference type="SMART" id="SM00382"/>
    </source>
</evidence>
<feature type="domain" description="AAA+ ATPase" evidence="6">
    <location>
        <begin position="285"/>
        <end position="421"/>
    </location>
</feature>
<dbReference type="GO" id="GO:0005524">
    <property type="term" value="F:ATP binding"/>
    <property type="evidence" value="ECO:0007669"/>
    <property type="project" value="InterPro"/>
</dbReference>
<comment type="caution">
    <text evidence="8">The sequence shown here is derived from an EMBL/GenBank/DDBJ whole genome shotgun (WGS) entry which is preliminary data.</text>
</comment>
<dbReference type="InterPro" id="IPR050747">
    <property type="entry name" value="Mitochondrial_chaperone_BCS1"/>
</dbReference>
<dbReference type="GO" id="GO:0016887">
    <property type="term" value="F:ATP hydrolysis activity"/>
    <property type="evidence" value="ECO:0007669"/>
    <property type="project" value="InterPro"/>
</dbReference>
<dbReference type="GO" id="GO:0005743">
    <property type="term" value="C:mitochondrial inner membrane"/>
    <property type="evidence" value="ECO:0007669"/>
    <property type="project" value="UniProtKB-SubCell"/>
</dbReference>
<evidence type="ECO:0000256" key="4">
    <source>
        <dbReference type="SAM" id="MobiDB-lite"/>
    </source>
</evidence>
<dbReference type="SMART" id="SM00382">
    <property type="entry name" value="AAA"/>
    <property type="match status" value="1"/>
</dbReference>
<keyword evidence="3" id="KW-0496">Mitochondrion</keyword>
<feature type="region of interest" description="Disordered" evidence="4">
    <location>
        <begin position="537"/>
        <end position="605"/>
    </location>
</feature>
<keyword evidence="3" id="KW-0999">Mitochondrion inner membrane</keyword>
<feature type="domain" description="BCS1 N-terminal" evidence="7">
    <location>
        <begin position="47"/>
        <end position="254"/>
    </location>
</feature>
<dbReference type="PANTHER" id="PTHR23070">
    <property type="entry name" value="BCS1 AAA-TYPE ATPASE"/>
    <property type="match status" value="1"/>
</dbReference>
<dbReference type="EMBL" id="JAAECE010000004">
    <property type="protein sequence ID" value="KAF1802164.1"/>
    <property type="molecule type" value="Genomic_DNA"/>
</dbReference>
<proteinExistence type="inferred from homology"/>
<dbReference type="SUPFAM" id="SSF52540">
    <property type="entry name" value="P-loop containing nucleoside triphosphate hydrolases"/>
    <property type="match status" value="1"/>
</dbReference>
<evidence type="ECO:0000256" key="1">
    <source>
        <dbReference type="ARBA" id="ARBA00004434"/>
    </source>
</evidence>
<dbReference type="InterPro" id="IPR014851">
    <property type="entry name" value="BCS1_N"/>
</dbReference>
<keyword evidence="5" id="KW-0812">Transmembrane</keyword>
<dbReference type="InterPro" id="IPR003959">
    <property type="entry name" value="ATPase_AAA_core"/>
</dbReference>
<organism evidence="8 9">
    <name type="scientific">Mucor circinelloides f. lusitanicus</name>
    <name type="common">Mucor racemosus var. lusitanicus</name>
    <dbReference type="NCBI Taxonomy" id="29924"/>
    <lineage>
        <taxon>Eukaryota</taxon>
        <taxon>Fungi</taxon>
        <taxon>Fungi incertae sedis</taxon>
        <taxon>Mucoromycota</taxon>
        <taxon>Mucoromycotina</taxon>
        <taxon>Mucoromycetes</taxon>
        <taxon>Mucorales</taxon>
        <taxon>Mucorineae</taxon>
        <taxon>Mucoraceae</taxon>
        <taxon>Mucor</taxon>
    </lineage>
</organism>
<feature type="compositionally biased region" description="Polar residues" evidence="4">
    <location>
        <begin position="541"/>
        <end position="557"/>
    </location>
</feature>
<dbReference type="InterPro" id="IPR027417">
    <property type="entry name" value="P-loop_NTPase"/>
</dbReference>
<reference evidence="8 9" key="1">
    <citation type="submission" date="2019-09" db="EMBL/GenBank/DDBJ databases">
        <authorList>
            <consortium name="DOE Joint Genome Institute"/>
            <person name="Mondo S.J."/>
            <person name="Navarro-Mendoza M.I."/>
            <person name="Perez-Arques C."/>
            <person name="Panchal S."/>
            <person name="Nicolas F.E."/>
            <person name="Ganguly P."/>
            <person name="Pangilinan J."/>
            <person name="Grigoriev I."/>
            <person name="Heitman J."/>
            <person name="Sanya K."/>
            <person name="Garre V."/>
        </authorList>
    </citation>
    <scope>NUCLEOTIDE SEQUENCE [LARGE SCALE GENOMIC DNA]</scope>
    <source>
        <strain evidence="8 9">MU402</strain>
    </source>
</reference>
<keyword evidence="8" id="KW-0378">Hydrolase</keyword>
<protein>
    <submittedName>
        <fullName evidence="8">P-loop containing nucleoside triphosphate hydrolase protein</fullName>
    </submittedName>
</protein>
<keyword evidence="5" id="KW-0472">Membrane</keyword>
<accession>A0A8H4BHE9</accession>
<dbReference type="Pfam" id="PF00004">
    <property type="entry name" value="AAA"/>
    <property type="match status" value="1"/>
</dbReference>
<evidence type="ECO:0000256" key="3">
    <source>
        <dbReference type="ARBA" id="ARBA00022792"/>
    </source>
</evidence>
<feature type="transmembrane region" description="Helical" evidence="5">
    <location>
        <begin position="44"/>
        <end position="67"/>
    </location>
</feature>